<comment type="caution">
    <text evidence="2">The sequence shown here is derived from an EMBL/GenBank/DDBJ whole genome shotgun (WGS) entry which is preliminary data.</text>
</comment>
<feature type="compositionally biased region" description="Basic and acidic residues" evidence="1">
    <location>
        <begin position="92"/>
        <end position="104"/>
    </location>
</feature>
<dbReference type="PANTHER" id="PTHR33924:SF1">
    <property type="entry name" value="DNA-DIRECTED RNA POLYMERASE SUBUNIT BETA"/>
    <property type="match status" value="1"/>
</dbReference>
<proteinExistence type="predicted"/>
<feature type="region of interest" description="Disordered" evidence="1">
    <location>
        <begin position="1165"/>
        <end position="1185"/>
    </location>
</feature>
<sequence>MSDTHEFRKTRSALCNMTNRALKRGISVISGGSELQSGDGYGRKVDIQIEDSKLAKKVCLFKGTDFGVDDNEKGLPLHKGKGPCGSSSSKSSDNDASHSQDNRESSISNFPKEIKSANDLDSSTVNQNVAAEGGDASQKSRESFISNYQGDDLRHGSDVSKTKGCVARVPAVTVCKNKKVGRGADKHSSTKCDPSQWVRLFKEAVERQKELDGSRVDQSVVEEGGHATQKNGDVITNFKKVKDLDGSKDHQSVAAEGGGARDSSLSSISVATSSGLRKRDCSGGVVLNYQDDKLRLDSDATKTKTSLARVPVVTVSKNSKGGCGDDKHASTEYDPSQLVRLFREAVERKKELDDSKVHQSVVKEGGDASQENRESLVSKSCNENKKAKDLDGGKVHQSVATKTKSGGARVPVVTVSKNNKGGCGVDKHDSTKSDPSQWARLFMEAVERNKELDGRKVHQSVVEEVGDSTQENRESLVSNICKENKKAKDVDDGKVHQSVTTKTKSGLARAPVVSVSKNRKSGCADNASTNYDPSQWLKLFREAVERNKELDGRKVHQSVVEEVGDAAQENRESLVSNICNENEKAKDVDDGKVHQSVTTKTKRGLARAPVVSVSKNRKSGCADNASTNFDPSQCLKLFHEAVERNKELDGRKVHQSVVEEVGDAAQENRESLVSNICNENKKAKDVDDGKVHQSVTTKTKSGLARAPVVSVSKNRKSGCADNASTNYDPSQWVKLFREAVERNKELDSRKVHLSVVEEVGDVDGGKVHQSVATKTKSGGARVPVVTVSKNSKGGCGVDKHDSTKSDPSQCARLFMEAVERNKELDGRKVHQSVVEEVGDSTQENRESLVSNICKENKKAKDVDDGKVHQSVTTKTKSGLARAPVVSVSKNRKSGCADNASTNYDPSQWVKLFREAVERNKELDSRKVHTSVVEEVGDAAQENRESLVSNICNENKKAKDVDDGKVHQSVTTKTKSGLARAPVVSVSKNRKSGCADNASTNYDPSQWLKLFREAVERNKELDGRKVHQSVVEEVGDAAQENRESLVSNICKENKKAEDLNGGKVHQSVAAQGCDATKDSSLSRISRATCSGVCNKDCSDGAALNYQDDNLRRDSDATKTKSGLACVPVVTVSKNSKGSCGADTQASTKCDPSEWLKLFNEAVERQKDLDGSRVHQSVVKESGDASQENRESLISNLCKENKKAKGLDGGKINQSVAAQDCEATRDSSLSSISIATGSGFWNKDCSGGVTSNYQDDDLRDDSDATKTKSDGAHVPVVTVCKNSKEDCGADKQASTKPDPNEWSKLFMQSVKPRELGRCSTLKGDGSGDTDVNEELLKSCSCSFCLKAAYIWADLQYQDIKGRISAIKKSQKEANTLVNKCFTEEADIQGRGNPIKSSSLESDLSGQWRSLFCHMEDILIQESNQLVRVTSFAYDLILVEVPFLLLCLQVHKLMSYLHLM</sequence>
<feature type="region of interest" description="Disordered" evidence="1">
    <location>
        <begin position="350"/>
        <end position="435"/>
    </location>
</feature>
<evidence type="ECO:0000313" key="3">
    <source>
        <dbReference type="Proteomes" id="UP000525078"/>
    </source>
</evidence>
<feature type="region of interest" description="Disordered" evidence="1">
    <location>
        <begin position="958"/>
        <end position="982"/>
    </location>
</feature>
<dbReference type="Proteomes" id="UP000525078">
    <property type="component" value="Unassembled WGS sequence"/>
</dbReference>
<dbReference type="EMBL" id="JAATIP010000117">
    <property type="protein sequence ID" value="KAF4370568.1"/>
    <property type="molecule type" value="Genomic_DNA"/>
</dbReference>
<accession>A0A7J6FIX8</accession>
<evidence type="ECO:0000256" key="1">
    <source>
        <dbReference type="SAM" id="MobiDB-lite"/>
    </source>
</evidence>
<feature type="compositionally biased region" description="Basic and acidic residues" evidence="1">
    <location>
        <begin position="364"/>
        <end position="394"/>
    </location>
</feature>
<dbReference type="PANTHER" id="PTHR33924">
    <property type="entry name" value="CATION-TRANSPORTING ATPASE"/>
    <property type="match status" value="1"/>
</dbReference>
<evidence type="ECO:0000313" key="2">
    <source>
        <dbReference type="EMBL" id="KAF4370568.1"/>
    </source>
</evidence>
<feature type="region of interest" description="Disordered" evidence="1">
    <location>
        <begin position="586"/>
        <end position="611"/>
    </location>
</feature>
<protein>
    <submittedName>
        <fullName evidence="2">Uncharacterized protein</fullName>
    </submittedName>
</protein>
<name>A0A7J6FIX8_CANSA</name>
<gene>
    <name evidence="2" type="ORF">F8388_020154</name>
</gene>
<feature type="region of interest" description="Disordered" evidence="1">
    <location>
        <begin position="71"/>
        <end position="108"/>
    </location>
</feature>
<organism evidence="2 3">
    <name type="scientific">Cannabis sativa</name>
    <name type="common">Hemp</name>
    <name type="synonym">Marijuana</name>
    <dbReference type="NCBI Taxonomy" id="3483"/>
    <lineage>
        <taxon>Eukaryota</taxon>
        <taxon>Viridiplantae</taxon>
        <taxon>Streptophyta</taxon>
        <taxon>Embryophyta</taxon>
        <taxon>Tracheophyta</taxon>
        <taxon>Spermatophyta</taxon>
        <taxon>Magnoliopsida</taxon>
        <taxon>eudicotyledons</taxon>
        <taxon>Gunneridae</taxon>
        <taxon>Pentapetalae</taxon>
        <taxon>rosids</taxon>
        <taxon>fabids</taxon>
        <taxon>Rosales</taxon>
        <taxon>Cannabaceae</taxon>
        <taxon>Cannabis</taxon>
    </lineage>
</organism>
<reference evidence="2 3" key="1">
    <citation type="journal article" date="2020" name="bioRxiv">
        <title>Sequence and annotation of 42 cannabis genomes reveals extensive copy number variation in cannabinoid synthesis and pathogen resistance genes.</title>
        <authorList>
            <person name="Mckernan K.J."/>
            <person name="Helbert Y."/>
            <person name="Kane L.T."/>
            <person name="Ebling H."/>
            <person name="Zhang L."/>
            <person name="Liu B."/>
            <person name="Eaton Z."/>
            <person name="Mclaughlin S."/>
            <person name="Kingan S."/>
            <person name="Baybayan P."/>
            <person name="Concepcion G."/>
            <person name="Jordan M."/>
            <person name="Riva A."/>
            <person name="Barbazuk W."/>
            <person name="Harkins T."/>
        </authorList>
    </citation>
    <scope>NUCLEOTIDE SEQUENCE [LARGE SCALE GENOMIC DNA]</scope>
    <source>
        <strain evidence="3">cv. Jamaican Lion 4</strain>
        <tissue evidence="2">Leaf</tissue>
    </source>
</reference>